<evidence type="ECO:0000313" key="2">
    <source>
        <dbReference type="EMBL" id="WMV15583.1"/>
    </source>
</evidence>
<dbReference type="Proteomes" id="UP001234989">
    <property type="component" value="Chromosome 2"/>
</dbReference>
<organism evidence="2 3">
    <name type="scientific">Solanum verrucosum</name>
    <dbReference type="NCBI Taxonomy" id="315347"/>
    <lineage>
        <taxon>Eukaryota</taxon>
        <taxon>Viridiplantae</taxon>
        <taxon>Streptophyta</taxon>
        <taxon>Embryophyta</taxon>
        <taxon>Tracheophyta</taxon>
        <taxon>Spermatophyta</taxon>
        <taxon>Magnoliopsida</taxon>
        <taxon>eudicotyledons</taxon>
        <taxon>Gunneridae</taxon>
        <taxon>Pentapetalae</taxon>
        <taxon>asterids</taxon>
        <taxon>lamiids</taxon>
        <taxon>Solanales</taxon>
        <taxon>Solanaceae</taxon>
        <taxon>Solanoideae</taxon>
        <taxon>Solaneae</taxon>
        <taxon>Solanum</taxon>
    </lineage>
</organism>
<feature type="region of interest" description="Disordered" evidence="1">
    <location>
        <begin position="1"/>
        <end position="54"/>
    </location>
</feature>
<accession>A0AAF0Q317</accession>
<evidence type="ECO:0000313" key="3">
    <source>
        <dbReference type="Proteomes" id="UP001234989"/>
    </source>
</evidence>
<evidence type="ECO:0000256" key="1">
    <source>
        <dbReference type="SAM" id="MobiDB-lite"/>
    </source>
</evidence>
<dbReference type="EMBL" id="CP133613">
    <property type="protein sequence ID" value="WMV15583.1"/>
    <property type="molecule type" value="Genomic_DNA"/>
</dbReference>
<proteinExistence type="predicted"/>
<gene>
    <name evidence="2" type="ORF">MTR67_008968</name>
</gene>
<protein>
    <submittedName>
        <fullName evidence="2">Uncharacterized protein</fullName>
    </submittedName>
</protein>
<feature type="compositionally biased region" description="Low complexity" evidence="1">
    <location>
        <begin position="21"/>
        <end position="53"/>
    </location>
</feature>
<feature type="compositionally biased region" description="Basic and acidic residues" evidence="1">
    <location>
        <begin position="1"/>
        <end position="15"/>
    </location>
</feature>
<reference evidence="2" key="1">
    <citation type="submission" date="2023-08" db="EMBL/GenBank/DDBJ databases">
        <title>A de novo genome assembly of Solanum verrucosum Schlechtendal, a Mexican diploid species geographically isolated from the other diploid A-genome species in potato relatives.</title>
        <authorList>
            <person name="Hosaka K."/>
        </authorList>
    </citation>
    <scope>NUCLEOTIDE SEQUENCE</scope>
    <source>
        <tissue evidence="2">Young leaves</tissue>
    </source>
</reference>
<keyword evidence="3" id="KW-1185">Reference proteome</keyword>
<sequence length="190" mass="21482">MLIENDSHVDMRESDSAFNTSPSESESPSEDSVSTFSISPPFTTAPPFTIATVDGATDDDIDELRAEKRSFEWRKRRTRVAAGNEEVPVGEVGPDIGFDETGTAFRERITEQPNIRVFKLQEMIRKKFKLHVGKTTMRRTRDKVLKDIMDDHVVEFGRILDYKDELLKTNPGTSCVVRVGEHDAEGKSIF</sequence>
<dbReference type="AlphaFoldDB" id="A0AAF0Q317"/>
<name>A0AAF0Q317_SOLVR</name>